<evidence type="ECO:0000313" key="3">
    <source>
        <dbReference type="Proteomes" id="UP000309544"/>
    </source>
</evidence>
<feature type="region of interest" description="Disordered" evidence="1">
    <location>
        <begin position="1"/>
        <end position="107"/>
    </location>
</feature>
<gene>
    <name evidence="2" type="ORF">FGF68_00780</name>
</gene>
<feature type="compositionally biased region" description="Acidic residues" evidence="1">
    <location>
        <begin position="1"/>
        <end position="11"/>
    </location>
</feature>
<dbReference type="RefSeq" id="WP_068868021.1">
    <property type="nucleotide sequence ID" value="NZ_VDCI01000001.1"/>
</dbReference>
<proteinExistence type="predicted"/>
<protein>
    <submittedName>
        <fullName evidence="2">Uncharacterized protein</fullName>
    </submittedName>
</protein>
<dbReference type="AlphaFoldDB" id="A0A5C4S2P3"/>
<accession>A0A5C4S2P3</accession>
<organism evidence="2 3">
    <name type="scientific">Prosthecochloris vibrioformis</name>
    <name type="common">Chlorobium vibrioforme</name>
    <dbReference type="NCBI Taxonomy" id="1098"/>
    <lineage>
        <taxon>Bacteria</taxon>
        <taxon>Pseudomonadati</taxon>
        <taxon>Chlorobiota</taxon>
        <taxon>Chlorobiia</taxon>
        <taxon>Chlorobiales</taxon>
        <taxon>Chlorobiaceae</taxon>
        <taxon>Prosthecochloris</taxon>
    </lineage>
</organism>
<evidence type="ECO:0000313" key="2">
    <source>
        <dbReference type="EMBL" id="TNJ37746.1"/>
    </source>
</evidence>
<feature type="compositionally biased region" description="Basic residues" evidence="1">
    <location>
        <begin position="34"/>
        <end position="45"/>
    </location>
</feature>
<reference evidence="2 3" key="1">
    <citation type="submission" date="2019-05" db="EMBL/GenBank/DDBJ databases">
        <title>Draft Whole-Genome sequence of the green sulfur bacterium Prosthecochloris vibrioformis DSM 260.</title>
        <authorList>
            <person name="Meyer T.E."/>
            <person name="Kyndt J.A."/>
        </authorList>
    </citation>
    <scope>NUCLEOTIDE SEQUENCE [LARGE SCALE GENOMIC DNA]</scope>
    <source>
        <strain evidence="2 3">DSM 260</strain>
    </source>
</reference>
<feature type="compositionally biased region" description="Low complexity" evidence="1">
    <location>
        <begin position="62"/>
        <end position="71"/>
    </location>
</feature>
<name>A0A5C4S2P3_PROVB</name>
<comment type="caution">
    <text evidence="2">The sequence shown here is derived from an EMBL/GenBank/DDBJ whole genome shotgun (WGS) entry which is preliminary data.</text>
</comment>
<feature type="compositionally biased region" description="Basic residues" evidence="1">
    <location>
        <begin position="81"/>
        <end position="94"/>
    </location>
</feature>
<evidence type="ECO:0000256" key="1">
    <source>
        <dbReference type="SAM" id="MobiDB-lite"/>
    </source>
</evidence>
<dbReference type="Proteomes" id="UP000309544">
    <property type="component" value="Unassembled WGS sequence"/>
</dbReference>
<sequence length="107" mass="11829">MVSDDFDEGVDEPNFNNPNTSPDPPSPYADLEKKYRRNKFNRKKNSYYPELYGTSGVTATDGGNSNGNSSSPKKSQPQAGKGRKKKNSKSRRRPAAGSSRRSQKGEQ</sequence>
<keyword evidence="3" id="KW-1185">Reference proteome</keyword>
<dbReference type="EMBL" id="VDCI01000001">
    <property type="protein sequence ID" value="TNJ37746.1"/>
    <property type="molecule type" value="Genomic_DNA"/>
</dbReference>